<evidence type="ECO:0000313" key="4">
    <source>
        <dbReference type="Proteomes" id="UP000430079"/>
    </source>
</evidence>
<keyword evidence="2" id="KW-0472">Membrane</keyword>
<name>A0A640T0Z6_9ACTN</name>
<proteinExistence type="predicted"/>
<reference evidence="3 4" key="1">
    <citation type="submission" date="2019-12" db="EMBL/GenBank/DDBJ databases">
        <title>Whole genome shotgun sequence of Streptomyces hygroscopicus subsp. glebosus NBRC 13786.</title>
        <authorList>
            <person name="Ichikawa N."/>
            <person name="Kimura A."/>
            <person name="Kitahashi Y."/>
            <person name="Komaki H."/>
            <person name="Tamura T."/>
        </authorList>
    </citation>
    <scope>NUCLEOTIDE SEQUENCE [LARGE SCALE GENOMIC DNA]</scope>
    <source>
        <strain evidence="3 4">NBRC 13786</strain>
    </source>
</reference>
<evidence type="ECO:0000313" key="3">
    <source>
        <dbReference type="EMBL" id="GFE16820.1"/>
    </source>
</evidence>
<keyword evidence="4" id="KW-1185">Reference proteome</keyword>
<dbReference type="EMBL" id="BLIO01000001">
    <property type="protein sequence ID" value="GFE16820.1"/>
    <property type="molecule type" value="Genomic_DNA"/>
</dbReference>
<sequence length="376" mass="39041">MALAKGARITGGIFCLLFFLFFATWIVVDLSQFGLDGVWENWTYQKDGGLNQVTTPFHFGLALVLLAAVFTAFAGQRVAGGLLAVATTLTFGTVLQALVSVGSHTSDDRWFRHAETGTDTFDGVFLSSLGMFPLCLAAGIVLLAGMRSWPRRKPSDPPVRPARTAGVVAGLVLGAMVLMLLVWHGYMLVEGGSEYFPMFYFGKGGGLGALLGMASGWSAVFFLALTVPAALSSLMRGPAARGLAIGLSVVSLPGALPAVIGMAVNGTLFELSGAVPGMDFINRLQLALDLFGSVVLLALMGRGEPVAPAWYPPSQAPQFAAPGFVPPPGPMAPPVWQPPAGPVPPVSGPPMPPPGAPPVPPGTPPHPQGGFGPPQY</sequence>
<organism evidence="3 4">
    <name type="scientific">Streptomyces glebosus</name>
    <dbReference type="NCBI Taxonomy" id="249580"/>
    <lineage>
        <taxon>Bacteria</taxon>
        <taxon>Bacillati</taxon>
        <taxon>Actinomycetota</taxon>
        <taxon>Actinomycetes</taxon>
        <taxon>Kitasatosporales</taxon>
        <taxon>Streptomycetaceae</taxon>
        <taxon>Streptomyces</taxon>
    </lineage>
</organism>
<keyword evidence="2" id="KW-1133">Transmembrane helix</keyword>
<accession>A0A640T0Z6</accession>
<feature type="compositionally biased region" description="Pro residues" evidence="1">
    <location>
        <begin position="330"/>
        <end position="367"/>
    </location>
</feature>
<feature type="transmembrane region" description="Helical" evidence="2">
    <location>
        <begin position="206"/>
        <end position="231"/>
    </location>
</feature>
<feature type="transmembrane region" description="Helical" evidence="2">
    <location>
        <begin position="165"/>
        <end position="186"/>
    </location>
</feature>
<feature type="transmembrane region" description="Helical" evidence="2">
    <location>
        <begin position="123"/>
        <end position="144"/>
    </location>
</feature>
<comment type="caution">
    <text evidence="3">The sequence shown here is derived from an EMBL/GenBank/DDBJ whole genome shotgun (WGS) entry which is preliminary data.</text>
</comment>
<feature type="transmembrane region" description="Helical" evidence="2">
    <location>
        <begin position="12"/>
        <end position="35"/>
    </location>
</feature>
<protein>
    <submittedName>
        <fullName evidence="3">Uncharacterized protein</fullName>
    </submittedName>
</protein>
<feature type="transmembrane region" description="Helical" evidence="2">
    <location>
        <begin position="82"/>
        <end position="103"/>
    </location>
</feature>
<feature type="transmembrane region" description="Helical" evidence="2">
    <location>
        <begin position="55"/>
        <end position="75"/>
    </location>
</feature>
<dbReference type="AlphaFoldDB" id="A0A640T0Z6"/>
<feature type="region of interest" description="Disordered" evidence="1">
    <location>
        <begin position="330"/>
        <end position="376"/>
    </location>
</feature>
<keyword evidence="2" id="KW-0812">Transmembrane</keyword>
<evidence type="ECO:0000256" key="2">
    <source>
        <dbReference type="SAM" id="Phobius"/>
    </source>
</evidence>
<dbReference type="Proteomes" id="UP000430079">
    <property type="component" value="Unassembled WGS sequence"/>
</dbReference>
<gene>
    <name evidence="3" type="ORF">Sgleb_48670</name>
</gene>
<feature type="transmembrane region" description="Helical" evidence="2">
    <location>
        <begin position="243"/>
        <end position="264"/>
    </location>
</feature>
<evidence type="ECO:0000256" key="1">
    <source>
        <dbReference type="SAM" id="MobiDB-lite"/>
    </source>
</evidence>